<dbReference type="RefSeq" id="WP_117156156.1">
    <property type="nucleotide sequence ID" value="NZ_BMLG01000019.1"/>
</dbReference>
<evidence type="ECO:0000256" key="12">
    <source>
        <dbReference type="ARBA" id="ARBA00029438"/>
    </source>
</evidence>
<dbReference type="InterPro" id="IPR020568">
    <property type="entry name" value="Ribosomal_Su5_D2-typ_SF"/>
</dbReference>
<feature type="domain" description="GHMP kinase N-terminal" evidence="13">
    <location>
        <begin position="76"/>
        <end position="155"/>
    </location>
</feature>
<reference evidence="15" key="2">
    <citation type="submission" date="2020-09" db="EMBL/GenBank/DDBJ databases">
        <authorList>
            <person name="Sun Q."/>
            <person name="Zhou Y."/>
        </authorList>
    </citation>
    <scope>NUCLEOTIDE SEQUENCE</scope>
    <source>
        <strain evidence="15">CGMCC 1.6333</strain>
    </source>
</reference>
<keyword evidence="7" id="KW-0547">Nucleotide-binding</keyword>
<organism evidence="15 16">
    <name type="scientific">Paraliobacillus quinghaiensis</name>
    <dbReference type="NCBI Taxonomy" id="470815"/>
    <lineage>
        <taxon>Bacteria</taxon>
        <taxon>Bacillati</taxon>
        <taxon>Bacillota</taxon>
        <taxon>Bacilli</taxon>
        <taxon>Bacillales</taxon>
        <taxon>Bacillaceae</taxon>
        <taxon>Paraliobacillus</taxon>
    </lineage>
</organism>
<keyword evidence="4" id="KW-0963">Cytoplasm</keyword>
<evidence type="ECO:0000256" key="11">
    <source>
        <dbReference type="ARBA" id="ARBA00023098"/>
    </source>
</evidence>
<dbReference type="NCBIfam" id="TIGR00549">
    <property type="entry name" value="mevalon_kin"/>
    <property type="match status" value="1"/>
</dbReference>
<evidence type="ECO:0000256" key="6">
    <source>
        <dbReference type="ARBA" id="ARBA00022679"/>
    </source>
</evidence>
<sequence length="314" mass="33602">MLELPQKTAIGSAHSKLILVGEHAVVYGEPAIALPFPEIQVKAMIDPVHGPIRIDSSFYTGPLSSMPEKLQGIAVCIKKTCKKIDHDASGFRIQITSTIPIGRGLGSSAAIAIAIVRSLYAYFEEELERDDLMELVDIAETHAHGSPSGIDMAAASSEVPIWFEKDKEIDYVQISAPLHLVVADTGRIGDTHAAVASIKEKYKVEYTETKQSITHLGELTGHAREALQKGDHSLLGSIMNRAQDELVKLGVSDESIDRLTKVAQKSGALGAKLTGGGRGGCIIALAKSIKHAKEIADALLVGGADQTWYFTVGE</sequence>
<dbReference type="InterPro" id="IPR013750">
    <property type="entry name" value="GHMP_kinase_C_dom"/>
</dbReference>
<dbReference type="SUPFAM" id="SSF55060">
    <property type="entry name" value="GHMP Kinase, C-terminal domain"/>
    <property type="match status" value="1"/>
</dbReference>
<keyword evidence="8 15" id="KW-0418">Kinase</keyword>
<feature type="domain" description="GHMP kinase C-terminal" evidence="14">
    <location>
        <begin position="223"/>
        <end position="299"/>
    </location>
</feature>
<dbReference type="PANTHER" id="PTHR43290">
    <property type="entry name" value="MEVALONATE KINASE"/>
    <property type="match status" value="1"/>
</dbReference>
<dbReference type="InterPro" id="IPR006205">
    <property type="entry name" value="Mev_gal_kin"/>
</dbReference>
<keyword evidence="9" id="KW-0067">ATP-binding</keyword>
<name>A0A917WXW7_9BACI</name>
<dbReference type="EC" id="2.7.1.36" evidence="3"/>
<evidence type="ECO:0000313" key="15">
    <source>
        <dbReference type="EMBL" id="GGM38886.1"/>
    </source>
</evidence>
<evidence type="ECO:0000256" key="1">
    <source>
        <dbReference type="ARBA" id="ARBA00004496"/>
    </source>
</evidence>
<evidence type="ECO:0000256" key="10">
    <source>
        <dbReference type="ARBA" id="ARBA00022842"/>
    </source>
</evidence>
<keyword evidence="11" id="KW-0443">Lipid metabolism</keyword>
<comment type="subcellular location">
    <subcellularLocation>
        <location evidence="1">Cytoplasm</location>
    </subcellularLocation>
</comment>
<dbReference type="Pfam" id="PF00288">
    <property type="entry name" value="GHMP_kinases_N"/>
    <property type="match status" value="1"/>
</dbReference>
<evidence type="ECO:0000256" key="5">
    <source>
        <dbReference type="ARBA" id="ARBA00022516"/>
    </source>
</evidence>
<dbReference type="GO" id="GO:0005829">
    <property type="term" value="C:cytosol"/>
    <property type="evidence" value="ECO:0007669"/>
    <property type="project" value="TreeGrafter"/>
</dbReference>
<proteinExistence type="inferred from homology"/>
<comment type="similarity">
    <text evidence="2">Belongs to the GHMP kinase family. Mevalonate kinase subfamily.</text>
</comment>
<dbReference type="GO" id="GO:0019287">
    <property type="term" value="P:isopentenyl diphosphate biosynthetic process, mevalonate pathway"/>
    <property type="evidence" value="ECO:0007669"/>
    <property type="project" value="TreeGrafter"/>
</dbReference>
<dbReference type="GO" id="GO:0004496">
    <property type="term" value="F:mevalonate kinase activity"/>
    <property type="evidence" value="ECO:0007669"/>
    <property type="project" value="UniProtKB-EC"/>
</dbReference>
<comment type="caution">
    <text evidence="15">The sequence shown here is derived from an EMBL/GenBank/DDBJ whole genome shotgun (WGS) entry which is preliminary data.</text>
</comment>
<reference evidence="15" key="1">
    <citation type="journal article" date="2014" name="Int. J. Syst. Evol. Microbiol.">
        <title>Complete genome sequence of Corynebacterium casei LMG S-19264T (=DSM 44701T), isolated from a smear-ripened cheese.</title>
        <authorList>
            <consortium name="US DOE Joint Genome Institute (JGI-PGF)"/>
            <person name="Walter F."/>
            <person name="Albersmeier A."/>
            <person name="Kalinowski J."/>
            <person name="Ruckert C."/>
        </authorList>
    </citation>
    <scope>NUCLEOTIDE SEQUENCE</scope>
    <source>
        <strain evidence="15">CGMCC 1.6333</strain>
    </source>
</reference>
<dbReference type="AlphaFoldDB" id="A0A917WXW7"/>
<dbReference type="OrthoDB" id="9764892at2"/>
<comment type="pathway">
    <text evidence="12">Isoprenoid biosynthesis; isopentenyl diphosphate biosynthesis via mevalonate pathway; isopentenyl diphosphate from (R)-mevalonate: step 1/3.</text>
</comment>
<dbReference type="PRINTS" id="PR00959">
    <property type="entry name" value="MEVGALKINASE"/>
</dbReference>
<dbReference type="InterPro" id="IPR006203">
    <property type="entry name" value="GHMP_knse_ATP-bd_CS"/>
</dbReference>
<evidence type="ECO:0000313" key="16">
    <source>
        <dbReference type="Proteomes" id="UP000618460"/>
    </source>
</evidence>
<accession>A0A917WXW7</accession>
<evidence type="ECO:0000259" key="14">
    <source>
        <dbReference type="Pfam" id="PF08544"/>
    </source>
</evidence>
<keyword evidence="16" id="KW-1185">Reference proteome</keyword>
<dbReference type="InterPro" id="IPR014721">
    <property type="entry name" value="Ribsml_uS5_D2-typ_fold_subgr"/>
</dbReference>
<keyword evidence="5" id="KW-0444">Lipid biosynthesis</keyword>
<dbReference type="Pfam" id="PF08544">
    <property type="entry name" value="GHMP_kinases_C"/>
    <property type="match status" value="1"/>
</dbReference>
<evidence type="ECO:0000256" key="7">
    <source>
        <dbReference type="ARBA" id="ARBA00022741"/>
    </source>
</evidence>
<evidence type="ECO:0000256" key="3">
    <source>
        <dbReference type="ARBA" id="ARBA00012103"/>
    </source>
</evidence>
<dbReference type="InterPro" id="IPR006204">
    <property type="entry name" value="GHMP_kinase_N_dom"/>
</dbReference>
<gene>
    <name evidence="15" type="primary">mvaK1</name>
    <name evidence="15" type="ORF">GCM10011351_26290</name>
</gene>
<dbReference type="SUPFAM" id="SSF54211">
    <property type="entry name" value="Ribosomal protein S5 domain 2-like"/>
    <property type="match status" value="1"/>
</dbReference>
<keyword evidence="6" id="KW-0808">Transferase</keyword>
<dbReference type="PROSITE" id="PS00627">
    <property type="entry name" value="GHMP_KINASES_ATP"/>
    <property type="match status" value="1"/>
</dbReference>
<dbReference type="EMBL" id="BMLG01000019">
    <property type="protein sequence ID" value="GGM38886.1"/>
    <property type="molecule type" value="Genomic_DNA"/>
</dbReference>
<dbReference type="GO" id="GO:0005524">
    <property type="term" value="F:ATP binding"/>
    <property type="evidence" value="ECO:0007669"/>
    <property type="project" value="UniProtKB-KW"/>
</dbReference>
<evidence type="ECO:0000256" key="8">
    <source>
        <dbReference type="ARBA" id="ARBA00022777"/>
    </source>
</evidence>
<dbReference type="PANTHER" id="PTHR43290:SF2">
    <property type="entry name" value="MEVALONATE KINASE"/>
    <property type="match status" value="1"/>
</dbReference>
<evidence type="ECO:0000256" key="9">
    <source>
        <dbReference type="ARBA" id="ARBA00022840"/>
    </source>
</evidence>
<dbReference type="InterPro" id="IPR036554">
    <property type="entry name" value="GHMP_kinase_C_sf"/>
</dbReference>
<dbReference type="Gene3D" id="3.30.230.10">
    <property type="match status" value="1"/>
</dbReference>
<protein>
    <recommendedName>
        <fullName evidence="3">mevalonate kinase</fullName>
        <ecNumber evidence="3">2.7.1.36</ecNumber>
    </recommendedName>
</protein>
<evidence type="ECO:0000256" key="4">
    <source>
        <dbReference type="ARBA" id="ARBA00022490"/>
    </source>
</evidence>
<evidence type="ECO:0000259" key="13">
    <source>
        <dbReference type="Pfam" id="PF00288"/>
    </source>
</evidence>
<dbReference type="Proteomes" id="UP000618460">
    <property type="component" value="Unassembled WGS sequence"/>
</dbReference>
<dbReference type="Gene3D" id="3.30.70.890">
    <property type="entry name" value="GHMP kinase, C-terminal domain"/>
    <property type="match status" value="1"/>
</dbReference>
<keyword evidence="10" id="KW-0460">Magnesium</keyword>
<evidence type="ECO:0000256" key="2">
    <source>
        <dbReference type="ARBA" id="ARBA00006495"/>
    </source>
</evidence>